<comment type="caution">
    <text evidence="5">The sequence shown here is derived from an EMBL/GenBank/DDBJ whole genome shotgun (WGS) entry which is preliminary data.</text>
</comment>
<dbReference type="RefSeq" id="WP_167952206.1">
    <property type="nucleotide sequence ID" value="NZ_JAATJE010000001.1"/>
</dbReference>
<gene>
    <name evidence="5" type="ORF">GGR88_000248</name>
</gene>
<dbReference type="SUPFAM" id="SSF111283">
    <property type="entry name" value="Putative modulator of DNA gyrase, PmbA/TldD"/>
    <property type="match status" value="1"/>
</dbReference>
<protein>
    <submittedName>
        <fullName evidence="5">PmbA protein</fullName>
    </submittedName>
</protein>
<organism evidence="5 6">
    <name type="scientific">Sphingomonas jejuensis</name>
    <dbReference type="NCBI Taxonomy" id="904715"/>
    <lineage>
        <taxon>Bacteria</taxon>
        <taxon>Pseudomonadati</taxon>
        <taxon>Pseudomonadota</taxon>
        <taxon>Alphaproteobacteria</taxon>
        <taxon>Sphingomonadales</taxon>
        <taxon>Sphingomonadaceae</taxon>
        <taxon>Sphingomonas</taxon>
    </lineage>
</organism>
<dbReference type="InterPro" id="IPR045569">
    <property type="entry name" value="Metalloprtase-TldD/E_C"/>
</dbReference>
<dbReference type="InterPro" id="IPR036059">
    <property type="entry name" value="TldD/PmbA_sf"/>
</dbReference>
<proteinExistence type="inferred from homology"/>
<evidence type="ECO:0000256" key="1">
    <source>
        <dbReference type="ARBA" id="ARBA00005836"/>
    </source>
</evidence>
<reference evidence="5 6" key="1">
    <citation type="submission" date="2020-03" db="EMBL/GenBank/DDBJ databases">
        <title>Genomic Encyclopedia of Type Strains, Phase IV (KMG-IV): sequencing the most valuable type-strain genomes for metagenomic binning, comparative biology and taxonomic classification.</title>
        <authorList>
            <person name="Goeker M."/>
        </authorList>
    </citation>
    <scope>NUCLEOTIDE SEQUENCE [LARGE SCALE GENOMIC DNA]</scope>
    <source>
        <strain evidence="5 6">DSM 27651</strain>
    </source>
</reference>
<evidence type="ECO:0000259" key="4">
    <source>
        <dbReference type="Pfam" id="PF19290"/>
    </source>
</evidence>
<evidence type="ECO:0000313" key="5">
    <source>
        <dbReference type="EMBL" id="NJC32774.1"/>
    </source>
</evidence>
<dbReference type="Proteomes" id="UP000734218">
    <property type="component" value="Unassembled WGS sequence"/>
</dbReference>
<feature type="domain" description="Metalloprotease TldD/E N-terminal" evidence="2">
    <location>
        <begin position="26"/>
        <end position="90"/>
    </location>
</feature>
<dbReference type="Pfam" id="PF19290">
    <property type="entry name" value="PmbA_TldD_2nd"/>
    <property type="match status" value="1"/>
</dbReference>
<feature type="domain" description="Metalloprotease TldD/E central" evidence="4">
    <location>
        <begin position="122"/>
        <end position="224"/>
    </location>
</feature>
<name>A0ABX0XHI6_9SPHN</name>
<comment type="similarity">
    <text evidence="1">Belongs to the peptidase U62 family.</text>
</comment>
<dbReference type="EMBL" id="JAATJE010000001">
    <property type="protein sequence ID" value="NJC32774.1"/>
    <property type="molecule type" value="Genomic_DNA"/>
</dbReference>
<dbReference type="InterPro" id="IPR002510">
    <property type="entry name" value="Metalloprtase-TldD/E_N"/>
</dbReference>
<feature type="domain" description="Metalloprotease TldD/E C-terminal" evidence="3">
    <location>
        <begin position="232"/>
        <end position="447"/>
    </location>
</feature>
<dbReference type="InterPro" id="IPR035068">
    <property type="entry name" value="TldD/PmbA_N"/>
</dbReference>
<dbReference type="PANTHER" id="PTHR43421:SF1">
    <property type="entry name" value="METALLOPROTEASE PMBA"/>
    <property type="match status" value="1"/>
</dbReference>
<accession>A0ABX0XHI6</accession>
<sequence length="448" mass="45580">MLDPAAATDRTLALVEAARRAGADAAEAIYHGDAALAVNVRLGALEDVERAEGEELGLRLFIGRRSASVSTGDPSAAGMAALVERAVAMARVATEDAFAGLAPADRLMQGPVADLDLDDGGAADPETLRAEALAAEDAARGVAGVTNSEGASASVSRVIVAHATSTGFAGAYRMTGHGRSASVLAGEGARMQRDYASHSARHRSDLEAADAIGRRAGERAVARLDPRLPPAGRMPVILDRRVSTSLIGHLLGAIAGSAIARGTSLLLDKLGQPVMAPGVSILDDPHRPRGLRSRPFDGEGLPTHASAIVDAGILTGWLLDSASARQLGLEPTGHAARGGAGAPGTSASNVHMTAGTRSVDAMIADMDRGVIVTELMGQGVNPVTGDYSRAGAGYLVERGEIVGAAAGFTIAGNVKDMLMALEPATDLIWQRGIEAPSVLIDGMTVAGG</sequence>
<evidence type="ECO:0000313" key="6">
    <source>
        <dbReference type="Proteomes" id="UP000734218"/>
    </source>
</evidence>
<dbReference type="Pfam" id="PF19289">
    <property type="entry name" value="PmbA_TldD_3rd"/>
    <property type="match status" value="1"/>
</dbReference>
<dbReference type="Pfam" id="PF01523">
    <property type="entry name" value="PmbA_TldD_1st"/>
    <property type="match status" value="1"/>
</dbReference>
<dbReference type="Gene3D" id="3.30.2290.10">
    <property type="entry name" value="PmbA/TldD superfamily"/>
    <property type="match status" value="1"/>
</dbReference>
<evidence type="ECO:0000259" key="2">
    <source>
        <dbReference type="Pfam" id="PF01523"/>
    </source>
</evidence>
<keyword evidence="6" id="KW-1185">Reference proteome</keyword>
<dbReference type="InterPro" id="IPR045570">
    <property type="entry name" value="Metalloprtase-TldD/E_cen_dom"/>
</dbReference>
<dbReference type="InterPro" id="IPR047657">
    <property type="entry name" value="PmbA"/>
</dbReference>
<dbReference type="PANTHER" id="PTHR43421">
    <property type="entry name" value="METALLOPROTEASE PMBA"/>
    <property type="match status" value="1"/>
</dbReference>
<evidence type="ECO:0000259" key="3">
    <source>
        <dbReference type="Pfam" id="PF19289"/>
    </source>
</evidence>